<accession>A0A6B8RJE5</accession>
<dbReference type="Pfam" id="PF07702">
    <property type="entry name" value="UTRA"/>
    <property type="match status" value="1"/>
</dbReference>
<dbReference type="GO" id="GO:0045892">
    <property type="term" value="P:negative regulation of DNA-templated transcription"/>
    <property type="evidence" value="ECO:0007669"/>
    <property type="project" value="TreeGrafter"/>
</dbReference>
<dbReference type="SUPFAM" id="SSF64288">
    <property type="entry name" value="Chorismate lyase-like"/>
    <property type="match status" value="1"/>
</dbReference>
<organism evidence="5 6">
    <name type="scientific">Paenibacillus psychroresistens</name>
    <dbReference type="NCBI Taxonomy" id="1778678"/>
    <lineage>
        <taxon>Bacteria</taxon>
        <taxon>Bacillati</taxon>
        <taxon>Bacillota</taxon>
        <taxon>Bacilli</taxon>
        <taxon>Bacillales</taxon>
        <taxon>Paenibacillaceae</taxon>
        <taxon>Paenibacillus</taxon>
    </lineage>
</organism>
<dbReference type="PRINTS" id="PR00035">
    <property type="entry name" value="HTHGNTR"/>
</dbReference>
<dbReference type="PANTHER" id="PTHR44846:SF1">
    <property type="entry name" value="MANNOSYL-D-GLYCERATE TRANSPORT_METABOLISM SYSTEM REPRESSOR MNGR-RELATED"/>
    <property type="match status" value="1"/>
</dbReference>
<name>A0A6B8RJE5_9BACL</name>
<dbReference type="Pfam" id="PF00392">
    <property type="entry name" value="GntR"/>
    <property type="match status" value="1"/>
</dbReference>
<evidence type="ECO:0000313" key="6">
    <source>
        <dbReference type="Proteomes" id="UP000426246"/>
    </source>
</evidence>
<dbReference type="GO" id="GO:0003677">
    <property type="term" value="F:DNA binding"/>
    <property type="evidence" value="ECO:0007669"/>
    <property type="project" value="UniProtKB-KW"/>
</dbReference>
<dbReference type="SUPFAM" id="SSF46785">
    <property type="entry name" value="Winged helix' DNA-binding domain"/>
    <property type="match status" value="1"/>
</dbReference>
<dbReference type="GO" id="GO:0003700">
    <property type="term" value="F:DNA-binding transcription factor activity"/>
    <property type="evidence" value="ECO:0007669"/>
    <property type="project" value="InterPro"/>
</dbReference>
<evidence type="ECO:0000256" key="2">
    <source>
        <dbReference type="ARBA" id="ARBA00023125"/>
    </source>
</evidence>
<dbReference type="InterPro" id="IPR050679">
    <property type="entry name" value="Bact_HTH_transcr_reg"/>
</dbReference>
<dbReference type="SMART" id="SM00345">
    <property type="entry name" value="HTH_GNTR"/>
    <property type="match status" value="1"/>
</dbReference>
<dbReference type="PROSITE" id="PS50949">
    <property type="entry name" value="HTH_GNTR"/>
    <property type="match status" value="1"/>
</dbReference>
<dbReference type="Gene3D" id="1.10.10.10">
    <property type="entry name" value="Winged helix-like DNA-binding domain superfamily/Winged helix DNA-binding domain"/>
    <property type="match status" value="1"/>
</dbReference>
<keyword evidence="3" id="KW-0804">Transcription</keyword>
<dbReference type="EMBL" id="CP034235">
    <property type="protein sequence ID" value="QGQ96380.1"/>
    <property type="molecule type" value="Genomic_DNA"/>
</dbReference>
<dbReference type="InterPro" id="IPR036390">
    <property type="entry name" value="WH_DNA-bd_sf"/>
</dbReference>
<dbReference type="InterPro" id="IPR011663">
    <property type="entry name" value="UTRA"/>
</dbReference>
<evidence type="ECO:0000256" key="3">
    <source>
        <dbReference type="ARBA" id="ARBA00023163"/>
    </source>
</evidence>
<dbReference type="PANTHER" id="PTHR44846">
    <property type="entry name" value="MANNOSYL-D-GLYCERATE TRANSPORT/METABOLISM SYSTEM REPRESSOR MNGR-RELATED"/>
    <property type="match status" value="1"/>
</dbReference>
<gene>
    <name evidence="5" type="ORF">EHS13_16560</name>
</gene>
<dbReference type="Proteomes" id="UP000426246">
    <property type="component" value="Chromosome"/>
</dbReference>
<dbReference type="OrthoDB" id="457376at2"/>
<dbReference type="RefSeq" id="WP_155701416.1">
    <property type="nucleotide sequence ID" value="NZ_CP034235.1"/>
</dbReference>
<proteinExistence type="predicted"/>
<feature type="domain" description="HTH gntR-type" evidence="4">
    <location>
        <begin position="15"/>
        <end position="83"/>
    </location>
</feature>
<dbReference type="InterPro" id="IPR000524">
    <property type="entry name" value="Tscrpt_reg_HTH_GntR"/>
</dbReference>
<evidence type="ECO:0000256" key="1">
    <source>
        <dbReference type="ARBA" id="ARBA00023015"/>
    </source>
</evidence>
<protein>
    <submittedName>
        <fullName evidence="5">GntR family transcriptional regulator</fullName>
    </submittedName>
</protein>
<dbReference type="AlphaFoldDB" id="A0A6B8RJE5"/>
<dbReference type="InterPro" id="IPR036388">
    <property type="entry name" value="WH-like_DNA-bd_sf"/>
</dbReference>
<keyword evidence="6" id="KW-1185">Reference proteome</keyword>
<keyword evidence="2" id="KW-0238">DNA-binding</keyword>
<evidence type="ECO:0000313" key="5">
    <source>
        <dbReference type="EMBL" id="QGQ96380.1"/>
    </source>
</evidence>
<dbReference type="KEGG" id="ppsc:EHS13_16560"/>
<keyword evidence="1" id="KW-0805">Transcription regulation</keyword>
<dbReference type="Gene3D" id="3.40.1410.10">
    <property type="entry name" value="Chorismate lyase-like"/>
    <property type="match status" value="1"/>
</dbReference>
<dbReference type="CDD" id="cd07377">
    <property type="entry name" value="WHTH_GntR"/>
    <property type="match status" value="1"/>
</dbReference>
<sequence length="249" mass="28795">MSILFSKSLKKNIPIPYYYQLKEILLEYITEHHVNQDVQIPTELEISKHFSISRPTVRQAMNELVVEGYLYRQKGKGTFIIKPKISQSFLQVLDSFNNEMIKKGLKPTTTVLSMEVKKSDEKVSEKLKLPLDSQVIQLRRLRYANEEPIVYVVTYLPYSKCSLILEKDLQHESLYEILEQECGLCLLKATRELEAVIAGDYEAALLQIDIGSPLQYIKSITYLADEAPIEYSLAKYRGNRSKFSFELTK</sequence>
<evidence type="ECO:0000259" key="4">
    <source>
        <dbReference type="PROSITE" id="PS50949"/>
    </source>
</evidence>
<dbReference type="SMART" id="SM00866">
    <property type="entry name" value="UTRA"/>
    <property type="match status" value="1"/>
</dbReference>
<dbReference type="InterPro" id="IPR028978">
    <property type="entry name" value="Chorismate_lyase_/UTRA_dom_sf"/>
</dbReference>
<reference evidence="6" key="1">
    <citation type="submission" date="2018-11" db="EMBL/GenBank/DDBJ databases">
        <title>Complete genome sequence of Paenibacillus sp. ML311-T8.</title>
        <authorList>
            <person name="Nam Y.-D."/>
            <person name="Kang J."/>
            <person name="Chung W.-H."/>
            <person name="Park Y.S."/>
        </authorList>
    </citation>
    <scope>NUCLEOTIDE SEQUENCE [LARGE SCALE GENOMIC DNA]</scope>
    <source>
        <strain evidence="6">ML311-T8</strain>
    </source>
</reference>